<evidence type="ECO:0000259" key="1">
    <source>
        <dbReference type="Pfam" id="PF01370"/>
    </source>
</evidence>
<name>A0A0B6ZIY9_9EUPU</name>
<accession>A0A0B6ZIY9</accession>
<dbReference type="Pfam" id="PF08338">
    <property type="entry name" value="DUF1731"/>
    <property type="match status" value="1"/>
</dbReference>
<dbReference type="SUPFAM" id="SSF51735">
    <property type="entry name" value="NAD(P)-binding Rossmann-fold domains"/>
    <property type="match status" value="1"/>
</dbReference>
<protein>
    <recommendedName>
        <fullName evidence="4">DUF1731 domain-containing protein</fullName>
    </recommendedName>
</protein>
<dbReference type="NCBIfam" id="TIGR01777">
    <property type="entry name" value="yfcH"/>
    <property type="match status" value="1"/>
</dbReference>
<dbReference type="EMBL" id="HACG01020870">
    <property type="protein sequence ID" value="CEK67735.1"/>
    <property type="molecule type" value="Transcribed_RNA"/>
</dbReference>
<dbReference type="InterPro" id="IPR013549">
    <property type="entry name" value="DUF1731"/>
</dbReference>
<sequence>MSIVVGGGTGFVGRHFANLGRSKGFKIINVSRTARPNCITWSDISRTGLPDDCTAVVSMSGEPILQPFKRWTSEMKSKMRESRVDKTMLLNQAIASAAKPPQVFVAISGIGYYKPDTNKEYTESDKVEPFDFLSEVTKDWEAAAVLPDNVKTRSVILRTGIVLGNDGGMVANIKTPFSLGLGGPIGSGKQWLSWIHVEDLVGIIMHAVETEHCKGVLNATAPKPVTSGTFTKAYASALHRPHLFPMPAFVANAMFGSEAAEVMLDGQKVLPKRTLEMGYQFKYPDIESACKNLVS</sequence>
<dbReference type="Gene3D" id="3.40.50.720">
    <property type="entry name" value="NAD(P)-binding Rossmann-like Domain"/>
    <property type="match status" value="1"/>
</dbReference>
<dbReference type="InterPro" id="IPR010099">
    <property type="entry name" value="SDR39U1"/>
</dbReference>
<organism evidence="3">
    <name type="scientific">Arion vulgaris</name>
    <dbReference type="NCBI Taxonomy" id="1028688"/>
    <lineage>
        <taxon>Eukaryota</taxon>
        <taxon>Metazoa</taxon>
        <taxon>Spiralia</taxon>
        <taxon>Lophotrochozoa</taxon>
        <taxon>Mollusca</taxon>
        <taxon>Gastropoda</taxon>
        <taxon>Heterobranchia</taxon>
        <taxon>Euthyneura</taxon>
        <taxon>Panpulmonata</taxon>
        <taxon>Eupulmonata</taxon>
        <taxon>Stylommatophora</taxon>
        <taxon>Helicina</taxon>
        <taxon>Arionoidea</taxon>
        <taxon>Arionidae</taxon>
        <taxon>Arion</taxon>
    </lineage>
</organism>
<feature type="domain" description="DUF1731" evidence="2">
    <location>
        <begin position="246"/>
        <end position="293"/>
    </location>
</feature>
<proteinExistence type="predicted"/>
<evidence type="ECO:0000259" key="2">
    <source>
        <dbReference type="Pfam" id="PF08338"/>
    </source>
</evidence>
<dbReference type="PANTHER" id="PTHR11092:SF0">
    <property type="entry name" value="EPIMERASE FAMILY PROTEIN SDR39U1"/>
    <property type="match status" value="1"/>
</dbReference>
<reference evidence="3" key="1">
    <citation type="submission" date="2014-12" db="EMBL/GenBank/DDBJ databases">
        <title>Insight into the proteome of Arion vulgaris.</title>
        <authorList>
            <person name="Aradska J."/>
            <person name="Bulat T."/>
            <person name="Smidak R."/>
            <person name="Sarate P."/>
            <person name="Gangsoo J."/>
            <person name="Sialana F."/>
            <person name="Bilban M."/>
            <person name="Lubec G."/>
        </authorList>
    </citation>
    <scope>NUCLEOTIDE SEQUENCE</scope>
    <source>
        <tissue evidence="3">Skin</tissue>
    </source>
</reference>
<dbReference type="InterPro" id="IPR001509">
    <property type="entry name" value="Epimerase_deHydtase"/>
</dbReference>
<feature type="domain" description="NAD-dependent epimerase/dehydratase" evidence="1">
    <location>
        <begin position="3"/>
        <end position="210"/>
    </location>
</feature>
<dbReference type="AlphaFoldDB" id="A0A0B6ZIY9"/>
<dbReference type="Pfam" id="PF01370">
    <property type="entry name" value="Epimerase"/>
    <property type="match status" value="1"/>
</dbReference>
<evidence type="ECO:0008006" key="4">
    <source>
        <dbReference type="Google" id="ProtNLM"/>
    </source>
</evidence>
<dbReference type="PANTHER" id="PTHR11092">
    <property type="entry name" value="SUGAR NUCLEOTIDE EPIMERASE RELATED"/>
    <property type="match status" value="1"/>
</dbReference>
<dbReference type="InterPro" id="IPR036291">
    <property type="entry name" value="NAD(P)-bd_dom_sf"/>
</dbReference>
<gene>
    <name evidence="3" type="primary">ORF63702</name>
</gene>
<evidence type="ECO:0000313" key="3">
    <source>
        <dbReference type="EMBL" id="CEK67735.1"/>
    </source>
</evidence>